<dbReference type="EMBL" id="HBUE01226973">
    <property type="protein sequence ID" value="CAG6542771.1"/>
    <property type="molecule type" value="Transcribed_RNA"/>
</dbReference>
<evidence type="ECO:0000256" key="1">
    <source>
        <dbReference type="ARBA" id="ARBA00004389"/>
    </source>
</evidence>
<dbReference type="GO" id="GO:0043001">
    <property type="term" value="P:Golgi to plasma membrane protein transport"/>
    <property type="evidence" value="ECO:0007669"/>
    <property type="project" value="TreeGrafter"/>
</dbReference>
<proteinExistence type="inferred from homology"/>
<feature type="compositionally biased region" description="Low complexity" evidence="11">
    <location>
        <begin position="8"/>
        <end position="20"/>
    </location>
</feature>
<evidence type="ECO:0000256" key="11">
    <source>
        <dbReference type="SAM" id="MobiDB-lite"/>
    </source>
</evidence>
<dbReference type="AlphaFoldDB" id="A0A8D8PAY6"/>
<feature type="region of interest" description="Disordered" evidence="11">
    <location>
        <begin position="1"/>
        <end position="20"/>
    </location>
</feature>
<keyword evidence="6" id="KW-0256">Endoplasmic reticulum</keyword>
<dbReference type="GO" id="GO:0034067">
    <property type="term" value="P:protein localization to Golgi apparatus"/>
    <property type="evidence" value="ECO:0007669"/>
    <property type="project" value="TreeGrafter"/>
</dbReference>
<comment type="subcellular location">
    <subcellularLocation>
        <location evidence="1">Endoplasmic reticulum membrane</location>
        <topology evidence="1">Single-pass membrane protein</topology>
    </subcellularLocation>
</comment>
<keyword evidence="7 12" id="KW-1133">Transmembrane helix</keyword>
<dbReference type="EMBL" id="HBUE01333714">
    <property type="protein sequence ID" value="CAG6594880.1"/>
    <property type="molecule type" value="Transcribed_RNA"/>
</dbReference>
<evidence type="ECO:0000256" key="2">
    <source>
        <dbReference type="ARBA" id="ARBA00005619"/>
    </source>
</evidence>
<evidence type="ECO:0000256" key="3">
    <source>
        <dbReference type="ARBA" id="ARBA00020256"/>
    </source>
</evidence>
<dbReference type="GO" id="GO:0005789">
    <property type="term" value="C:endoplasmic reticulum membrane"/>
    <property type="evidence" value="ECO:0007669"/>
    <property type="project" value="UniProtKB-SubCell"/>
</dbReference>
<evidence type="ECO:0000256" key="9">
    <source>
        <dbReference type="ARBA" id="ARBA00023136"/>
    </source>
</evidence>
<organism evidence="13">
    <name type="scientific">Culex pipiens</name>
    <name type="common">House mosquito</name>
    <dbReference type="NCBI Taxonomy" id="7175"/>
    <lineage>
        <taxon>Eukaryota</taxon>
        <taxon>Metazoa</taxon>
        <taxon>Ecdysozoa</taxon>
        <taxon>Arthropoda</taxon>
        <taxon>Hexapoda</taxon>
        <taxon>Insecta</taxon>
        <taxon>Pterygota</taxon>
        <taxon>Neoptera</taxon>
        <taxon>Endopterygota</taxon>
        <taxon>Diptera</taxon>
        <taxon>Nematocera</taxon>
        <taxon>Culicoidea</taxon>
        <taxon>Culicidae</taxon>
        <taxon>Culicinae</taxon>
        <taxon>Culicini</taxon>
        <taxon>Culex</taxon>
        <taxon>Culex</taxon>
    </lineage>
</organism>
<name>A0A8D8PAY6_CULPI</name>
<evidence type="ECO:0000256" key="10">
    <source>
        <dbReference type="ARBA" id="ARBA00023170"/>
    </source>
</evidence>
<comment type="similarity">
    <text evidence="2">Belongs to the SRP receptor beta subunit family.</text>
</comment>
<accession>A0A8D8PAY6</accession>
<dbReference type="SUPFAM" id="SSF52540">
    <property type="entry name" value="P-loop containing nucleoside triphosphate hydrolases"/>
    <property type="match status" value="1"/>
</dbReference>
<dbReference type="PANTHER" id="PTHR45909">
    <property type="entry name" value="ADP-RIBOSYLATION FACTOR-RELATED PROTEIN 1"/>
    <property type="match status" value="1"/>
</dbReference>
<keyword evidence="9 12" id="KW-0472">Membrane</keyword>
<dbReference type="GO" id="GO:0003924">
    <property type="term" value="F:GTPase activity"/>
    <property type="evidence" value="ECO:0007669"/>
    <property type="project" value="TreeGrafter"/>
</dbReference>
<evidence type="ECO:0000256" key="4">
    <source>
        <dbReference type="ARBA" id="ARBA00022692"/>
    </source>
</evidence>
<dbReference type="EMBL" id="HBUE01333713">
    <property type="protein sequence ID" value="CAG6594879.1"/>
    <property type="molecule type" value="Transcribed_RNA"/>
</dbReference>
<keyword evidence="4 12" id="KW-0812">Transmembrane</keyword>
<evidence type="ECO:0000256" key="12">
    <source>
        <dbReference type="SAM" id="Phobius"/>
    </source>
</evidence>
<keyword evidence="5" id="KW-0547">Nucleotide-binding</keyword>
<dbReference type="GO" id="GO:0005525">
    <property type="term" value="F:GTP binding"/>
    <property type="evidence" value="ECO:0007669"/>
    <property type="project" value="UniProtKB-KW"/>
</dbReference>
<dbReference type="GO" id="GO:0005794">
    <property type="term" value="C:Golgi apparatus"/>
    <property type="evidence" value="ECO:0007669"/>
    <property type="project" value="TreeGrafter"/>
</dbReference>
<dbReference type="Pfam" id="PF09439">
    <property type="entry name" value="SRPRB"/>
    <property type="match status" value="1"/>
</dbReference>
<dbReference type="CDD" id="cd04105">
    <property type="entry name" value="SR_beta"/>
    <property type="match status" value="1"/>
</dbReference>
<keyword evidence="10 13" id="KW-0675">Receptor</keyword>
<dbReference type="InterPro" id="IPR027417">
    <property type="entry name" value="P-loop_NTPase"/>
</dbReference>
<sequence>MEKINRNPGGKPSVPPAASGPAGDLDMTPIWLAVIVVFVTIMLLWVWKRKRSARTDVLLTGLCDSGKTLLFSQLVLGEEKESFTSIKENLGVLQTTSGELRLVDIPGHERLRGKFFDQYKNLAKAVIFVVDSVTVQKEIRDVADFLYTILADKAIANLPVVILCNKQDETLAKGDGVIKSLLEKEINLVRQTRTSQLESVDPQSTDAVYLGRPDKDFEFGQLSQKVQLVACSAKEPQIDDVVAFLDSL</sequence>
<keyword evidence="8" id="KW-0342">GTP-binding</keyword>
<protein>
    <recommendedName>
        <fullName evidence="3">Signal recognition particle receptor subunit beta</fullName>
    </recommendedName>
</protein>
<feature type="transmembrane region" description="Helical" evidence="12">
    <location>
        <begin position="30"/>
        <end position="47"/>
    </location>
</feature>
<dbReference type="EMBL" id="HBUE01226972">
    <property type="protein sequence ID" value="CAG6542770.1"/>
    <property type="molecule type" value="Transcribed_RNA"/>
</dbReference>
<evidence type="ECO:0000256" key="6">
    <source>
        <dbReference type="ARBA" id="ARBA00022824"/>
    </source>
</evidence>
<reference evidence="13" key="1">
    <citation type="submission" date="2021-05" db="EMBL/GenBank/DDBJ databases">
        <authorList>
            <person name="Alioto T."/>
            <person name="Alioto T."/>
            <person name="Gomez Garrido J."/>
        </authorList>
    </citation>
    <scope>NUCLEOTIDE SEQUENCE</scope>
</reference>
<evidence type="ECO:0000313" key="13">
    <source>
        <dbReference type="EMBL" id="CAG6594880.1"/>
    </source>
</evidence>
<evidence type="ECO:0000256" key="5">
    <source>
        <dbReference type="ARBA" id="ARBA00022741"/>
    </source>
</evidence>
<evidence type="ECO:0000256" key="8">
    <source>
        <dbReference type="ARBA" id="ARBA00023134"/>
    </source>
</evidence>
<dbReference type="Gene3D" id="3.40.50.300">
    <property type="entry name" value="P-loop containing nucleotide triphosphate hydrolases"/>
    <property type="match status" value="1"/>
</dbReference>
<dbReference type="PANTHER" id="PTHR45909:SF1">
    <property type="entry name" value="ADP-RIBOSYLATION FACTOR-RELATED PROTEIN 1"/>
    <property type="match status" value="1"/>
</dbReference>
<dbReference type="InterPro" id="IPR024156">
    <property type="entry name" value="Small_GTPase_ARF"/>
</dbReference>
<dbReference type="InterPro" id="IPR019009">
    <property type="entry name" value="SRP_receptor_beta_su"/>
</dbReference>
<evidence type="ECO:0000256" key="7">
    <source>
        <dbReference type="ARBA" id="ARBA00022989"/>
    </source>
</evidence>
<dbReference type="GO" id="GO:0006886">
    <property type="term" value="P:intracellular protein transport"/>
    <property type="evidence" value="ECO:0007669"/>
    <property type="project" value="TreeGrafter"/>
</dbReference>